<evidence type="ECO:0000259" key="3">
    <source>
        <dbReference type="Pfam" id="PF06439"/>
    </source>
</evidence>
<evidence type="ECO:0000313" key="5">
    <source>
        <dbReference type="Proteomes" id="UP000011514"/>
    </source>
</evidence>
<name>M0DR05_9EURY</name>
<feature type="domain" description="3-keto-alpha-glucoside-1,2-lyase/3-keto-2-hydroxy-glucal hydratase" evidence="3">
    <location>
        <begin position="259"/>
        <end position="480"/>
    </location>
</feature>
<dbReference type="GO" id="GO:0016787">
    <property type="term" value="F:hydrolase activity"/>
    <property type="evidence" value="ECO:0007669"/>
    <property type="project" value="InterPro"/>
</dbReference>
<dbReference type="PANTHER" id="PTHR12110">
    <property type="entry name" value="HYDROXYPYRUVATE ISOMERASE"/>
    <property type="match status" value="1"/>
</dbReference>
<dbReference type="PATRIC" id="fig|1227484.4.peg.2881"/>
<dbReference type="Gene3D" id="3.20.20.150">
    <property type="entry name" value="Divalent-metal-dependent TIM barrel enzymes"/>
    <property type="match status" value="1"/>
</dbReference>
<evidence type="ECO:0000313" key="4">
    <source>
        <dbReference type="EMBL" id="ELZ36564.1"/>
    </source>
</evidence>
<comment type="caution">
    <text evidence="4">The sequence shown here is derived from an EMBL/GenBank/DDBJ whole genome shotgun (WGS) entry which is preliminary data.</text>
</comment>
<feature type="domain" description="3-keto-alpha-glucoside-1,2-lyase/3-keto-2-hydroxy-glucal hydratase" evidence="3">
    <location>
        <begin position="546"/>
        <end position="712"/>
    </location>
</feature>
<organism evidence="4 5">
    <name type="scientific">Halorubrum saccharovorum DSM 1137</name>
    <dbReference type="NCBI Taxonomy" id="1227484"/>
    <lineage>
        <taxon>Archaea</taxon>
        <taxon>Methanobacteriati</taxon>
        <taxon>Methanobacteriota</taxon>
        <taxon>Stenosarchaea group</taxon>
        <taxon>Halobacteria</taxon>
        <taxon>Halobacteriales</taxon>
        <taxon>Haloferacaceae</taxon>
        <taxon>Halorubrum</taxon>
    </lineage>
</organism>
<sequence length="717" mass="79750">MSVADLIYESANAGYDTVEPYYIDDEEAVATALEETGLELSSAHVGIGTLEDNFDATIDTYDEFGADALIHAYKGGGTWESEDAIVEWAERVNEMADRVAEEGMEFGYHNHDQEFQTFDGRFGFDIFAEHVNDNVHLQLDVGWALVGGADPVALLNRHRDKIGSLHMKDMTADGEFTEIGEGDVNMNALANVARKNTDVDYLIYEYDGAPEPMDSLYYGAQYLERANGPTDRDGVPSEEWPPRVVPGEEGLSGDPPSDATVLWDGAKATLDGWEHTDGSDAEWSENEEYFAVNLGSGSIRTEEAFGDSHLHLEWRVPEEYDGYVDIDEGGDGQTPGNSGVFLMETYEIQVLQSHDNPTYPSGYAGSFYLASPEGGAVPLVLPINPPGEWNAYDIVWRGPRFDDGDLLRYPQLTVFFNGVAIINHFDVPGPNYWVDLFEDDFDNDTNPHPQDEDGTFLEEAPLMLQDHGAATDEVHYRNIWYRDLPESPVEIDDPSALPDYDSERGVWEEREEWPDRDAATDPDHPDHPEQIESGEAPGDPPGDADVLIDDELTLEPGDGDWTSDEEYGDAQIHVEFRIPEGVEGEGADRGNSGVLTLGQYEIQIVDTYMNDVDADEWTGAYVDQAAPHHDAARRPGEWQQLDIVWQGPQFEEGELAQEAQTTVFLNGVAVQTRLRVEGRNADGSLDEYEPHASELPLRLAEEGSEVQFRNTWARSLD</sequence>
<reference evidence="4 5" key="1">
    <citation type="journal article" date="2014" name="PLoS Genet.">
        <title>Phylogenetically driven sequencing of extremely halophilic archaea reveals strategies for static and dynamic osmo-response.</title>
        <authorList>
            <person name="Becker E.A."/>
            <person name="Seitzer P.M."/>
            <person name="Tritt A."/>
            <person name="Larsen D."/>
            <person name="Krusor M."/>
            <person name="Yao A.I."/>
            <person name="Wu D."/>
            <person name="Madern D."/>
            <person name="Eisen J.A."/>
            <person name="Darling A.E."/>
            <person name="Facciotti M.T."/>
        </authorList>
    </citation>
    <scope>NUCLEOTIDE SEQUENCE [LARGE SCALE GENOMIC DNA]</scope>
    <source>
        <strain evidence="4 5">DSM 1137</strain>
    </source>
</reference>
<feature type="region of interest" description="Disordered" evidence="1">
    <location>
        <begin position="487"/>
        <end position="546"/>
    </location>
</feature>
<evidence type="ECO:0000259" key="2">
    <source>
        <dbReference type="Pfam" id="PF01261"/>
    </source>
</evidence>
<feature type="domain" description="Xylose isomerase-like TIM barrel" evidence="2">
    <location>
        <begin position="9"/>
        <end position="215"/>
    </location>
</feature>
<dbReference type="Pfam" id="PF06439">
    <property type="entry name" value="3keto-disac_hyd"/>
    <property type="match status" value="2"/>
</dbReference>
<dbReference type="RefSeq" id="WP_004050213.1">
    <property type="nucleotide sequence ID" value="NZ_AOJE01000069.1"/>
</dbReference>
<dbReference type="eggNOG" id="arCOG01902">
    <property type="taxonomic scope" value="Archaea"/>
</dbReference>
<dbReference type="OrthoDB" id="165864at2157"/>
<evidence type="ECO:0000256" key="1">
    <source>
        <dbReference type="SAM" id="MobiDB-lite"/>
    </source>
</evidence>
<dbReference type="Proteomes" id="UP000011514">
    <property type="component" value="Unassembled WGS sequence"/>
</dbReference>
<dbReference type="STRING" id="1227484.C471_14635"/>
<dbReference type="InterPro" id="IPR010496">
    <property type="entry name" value="AL/BT2_dom"/>
</dbReference>
<feature type="region of interest" description="Disordered" evidence="1">
    <location>
        <begin position="227"/>
        <end position="256"/>
    </location>
</feature>
<dbReference type="SUPFAM" id="SSF51658">
    <property type="entry name" value="Xylose isomerase-like"/>
    <property type="match status" value="1"/>
</dbReference>
<keyword evidence="4" id="KW-0413">Isomerase</keyword>
<dbReference type="EMBL" id="AOJE01000069">
    <property type="protein sequence ID" value="ELZ36564.1"/>
    <property type="molecule type" value="Genomic_DNA"/>
</dbReference>
<accession>M0DR05</accession>
<dbReference type="PANTHER" id="PTHR12110:SF41">
    <property type="entry name" value="INOSOSE DEHYDRATASE"/>
    <property type="match status" value="1"/>
</dbReference>
<dbReference type="Gene3D" id="2.60.120.560">
    <property type="entry name" value="Exo-inulinase, domain 1"/>
    <property type="match status" value="2"/>
</dbReference>
<dbReference type="Pfam" id="PF01261">
    <property type="entry name" value="AP_endonuc_2"/>
    <property type="match status" value="1"/>
</dbReference>
<gene>
    <name evidence="4" type="ORF">C471_14635</name>
</gene>
<keyword evidence="5" id="KW-1185">Reference proteome</keyword>
<dbReference type="GO" id="GO:0016853">
    <property type="term" value="F:isomerase activity"/>
    <property type="evidence" value="ECO:0007669"/>
    <property type="project" value="UniProtKB-KW"/>
</dbReference>
<dbReference type="InterPro" id="IPR036237">
    <property type="entry name" value="Xyl_isomerase-like_sf"/>
</dbReference>
<protein>
    <submittedName>
        <fullName evidence="4">Xylose isomerase</fullName>
    </submittedName>
</protein>
<dbReference type="InterPro" id="IPR013022">
    <property type="entry name" value="Xyl_isomerase-like_TIM-brl"/>
</dbReference>
<feature type="compositionally biased region" description="Basic and acidic residues" evidence="1">
    <location>
        <begin position="501"/>
        <end position="530"/>
    </location>
</feature>
<dbReference type="InterPro" id="IPR050312">
    <property type="entry name" value="IolE/XylAMocC-like"/>
</dbReference>
<dbReference type="AlphaFoldDB" id="M0DR05"/>
<proteinExistence type="predicted"/>